<evidence type="ECO:0000313" key="6">
    <source>
        <dbReference type="EMBL" id="TQN28398.1"/>
    </source>
</evidence>
<dbReference type="InterPro" id="IPR004843">
    <property type="entry name" value="Calcineurin-like_PHP"/>
</dbReference>
<proteinExistence type="inferred from homology"/>
<evidence type="ECO:0000256" key="1">
    <source>
        <dbReference type="ARBA" id="ARBA00022723"/>
    </source>
</evidence>
<keyword evidence="1" id="KW-0479">Metal-binding</keyword>
<feature type="domain" description="Calcineurin-like phosphoesterase" evidence="5">
    <location>
        <begin position="4"/>
        <end position="188"/>
    </location>
</feature>
<keyword evidence="7" id="KW-1185">Reference proteome</keyword>
<dbReference type="RefSeq" id="WP_141925457.1">
    <property type="nucleotide sequence ID" value="NZ_VFQC01000002.1"/>
</dbReference>
<comment type="similarity">
    <text evidence="4">Belongs to the cyclic nucleotide phosphodiesterase class-III family.</text>
</comment>
<evidence type="ECO:0000313" key="7">
    <source>
        <dbReference type="Proteomes" id="UP000317422"/>
    </source>
</evidence>
<name>A0A543N9A8_9ACTN</name>
<organism evidence="6 7">
    <name type="scientific">Haloactinospora alba</name>
    <dbReference type="NCBI Taxonomy" id="405555"/>
    <lineage>
        <taxon>Bacteria</taxon>
        <taxon>Bacillati</taxon>
        <taxon>Actinomycetota</taxon>
        <taxon>Actinomycetes</taxon>
        <taxon>Streptosporangiales</taxon>
        <taxon>Nocardiopsidaceae</taxon>
        <taxon>Haloactinospora</taxon>
    </lineage>
</organism>
<dbReference type="InterPro" id="IPR050884">
    <property type="entry name" value="CNP_phosphodiesterase-III"/>
</dbReference>
<dbReference type="Pfam" id="PF00149">
    <property type="entry name" value="Metallophos"/>
    <property type="match status" value="1"/>
</dbReference>
<comment type="caution">
    <text evidence="6">The sequence shown here is derived from an EMBL/GenBank/DDBJ whole genome shotgun (WGS) entry which is preliminary data.</text>
</comment>
<protein>
    <submittedName>
        <fullName evidence="6">3',5'-cyclic AMP phosphodiesterase CpdA</fullName>
    </submittedName>
</protein>
<dbReference type="OrthoDB" id="5241795at2"/>
<dbReference type="PANTHER" id="PTHR42988:SF2">
    <property type="entry name" value="CYCLIC NUCLEOTIDE PHOSPHODIESTERASE CBUA0032-RELATED"/>
    <property type="match status" value="1"/>
</dbReference>
<dbReference type="EMBL" id="VFQC01000002">
    <property type="protein sequence ID" value="TQN28398.1"/>
    <property type="molecule type" value="Genomic_DNA"/>
</dbReference>
<dbReference type="Gene3D" id="3.60.21.10">
    <property type="match status" value="1"/>
</dbReference>
<dbReference type="InterPro" id="IPR029052">
    <property type="entry name" value="Metallo-depent_PP-like"/>
</dbReference>
<dbReference type="GO" id="GO:0046872">
    <property type="term" value="F:metal ion binding"/>
    <property type="evidence" value="ECO:0007669"/>
    <property type="project" value="UniProtKB-KW"/>
</dbReference>
<accession>A0A543N9A8</accession>
<gene>
    <name evidence="6" type="ORF">FHX37_3737</name>
</gene>
<sequence length="246" mass="26583">MIVLAHTSDLHLDGGEHSTNRAARVMSYLNGLPDAIDAVLVTGDIADHGHAAEYERANEVLSSPLPVFTGPGNHDTRAAYRDVLLGQPPTDSPVNVVHRAAGALFAFCDSTVPGRSDGYLADETIDWLDRVLADNPEGVPVFVCLHHPPVTLHSPYLDAMRQHGEQRLADLIERNPQVAAVLCGHAHTAAATTFAGRPLLVAPGVSSTLKLPWEPGETFDYEHPPAVAFHVLDEQLRVTTHYRVVP</sequence>
<keyword evidence="3" id="KW-0408">Iron</keyword>
<dbReference type="PANTHER" id="PTHR42988">
    <property type="entry name" value="PHOSPHOHYDROLASE"/>
    <property type="match status" value="1"/>
</dbReference>
<evidence type="ECO:0000259" key="5">
    <source>
        <dbReference type="Pfam" id="PF00149"/>
    </source>
</evidence>
<evidence type="ECO:0000256" key="2">
    <source>
        <dbReference type="ARBA" id="ARBA00022801"/>
    </source>
</evidence>
<dbReference type="AlphaFoldDB" id="A0A543N9A8"/>
<dbReference type="GO" id="GO:0016787">
    <property type="term" value="F:hydrolase activity"/>
    <property type="evidence" value="ECO:0007669"/>
    <property type="project" value="UniProtKB-KW"/>
</dbReference>
<dbReference type="SUPFAM" id="SSF56300">
    <property type="entry name" value="Metallo-dependent phosphatases"/>
    <property type="match status" value="1"/>
</dbReference>
<reference evidence="6 7" key="1">
    <citation type="submission" date="2019-06" db="EMBL/GenBank/DDBJ databases">
        <title>Sequencing the genomes of 1000 actinobacteria strains.</title>
        <authorList>
            <person name="Klenk H.-P."/>
        </authorList>
    </citation>
    <scope>NUCLEOTIDE SEQUENCE [LARGE SCALE GENOMIC DNA]</scope>
    <source>
        <strain evidence="6 7">DSM 45015</strain>
    </source>
</reference>
<evidence type="ECO:0000256" key="3">
    <source>
        <dbReference type="ARBA" id="ARBA00023004"/>
    </source>
</evidence>
<dbReference type="Proteomes" id="UP000317422">
    <property type="component" value="Unassembled WGS sequence"/>
</dbReference>
<evidence type="ECO:0000256" key="4">
    <source>
        <dbReference type="ARBA" id="ARBA00025742"/>
    </source>
</evidence>
<keyword evidence="2" id="KW-0378">Hydrolase</keyword>